<organism evidence="8 9">
    <name type="scientific">Symmachiella dynata</name>
    <dbReference type="NCBI Taxonomy" id="2527995"/>
    <lineage>
        <taxon>Bacteria</taxon>
        <taxon>Pseudomonadati</taxon>
        <taxon>Planctomycetota</taxon>
        <taxon>Planctomycetia</taxon>
        <taxon>Planctomycetales</taxon>
        <taxon>Planctomycetaceae</taxon>
        <taxon>Symmachiella</taxon>
    </lineage>
</organism>
<dbReference type="GO" id="GO:0005886">
    <property type="term" value="C:plasma membrane"/>
    <property type="evidence" value="ECO:0007669"/>
    <property type="project" value="TreeGrafter"/>
</dbReference>
<keyword evidence="9" id="KW-1185">Reference proteome</keyword>
<feature type="transmembrane region" description="Helical" evidence="7">
    <location>
        <begin position="364"/>
        <end position="388"/>
    </location>
</feature>
<dbReference type="EMBL" id="CP036276">
    <property type="protein sequence ID" value="QDU43427.1"/>
    <property type="molecule type" value="Genomic_DNA"/>
</dbReference>
<evidence type="ECO:0000256" key="6">
    <source>
        <dbReference type="RuleBase" id="RU362091"/>
    </source>
</evidence>
<feature type="transmembrane region" description="Helical" evidence="7">
    <location>
        <begin position="194"/>
        <end position="214"/>
    </location>
</feature>
<comment type="subcellular location">
    <subcellularLocation>
        <location evidence="1">Membrane</location>
        <topology evidence="1">Multi-pass membrane protein</topology>
    </subcellularLocation>
</comment>
<feature type="transmembrane region" description="Helical" evidence="7">
    <location>
        <begin position="273"/>
        <end position="293"/>
    </location>
</feature>
<proteinExistence type="inferred from homology"/>
<feature type="transmembrane region" description="Helical" evidence="7">
    <location>
        <begin position="122"/>
        <end position="143"/>
    </location>
</feature>
<feature type="transmembrane region" description="Helical" evidence="7">
    <location>
        <begin position="6"/>
        <end position="27"/>
    </location>
</feature>
<dbReference type="Pfam" id="PF00474">
    <property type="entry name" value="SSF"/>
    <property type="match status" value="1"/>
</dbReference>
<dbReference type="PROSITE" id="PS50283">
    <property type="entry name" value="NA_SOLUT_SYMP_3"/>
    <property type="match status" value="1"/>
</dbReference>
<feature type="transmembrane region" description="Helical" evidence="7">
    <location>
        <begin position="507"/>
        <end position="528"/>
    </location>
</feature>
<dbReference type="RefSeq" id="WP_145375536.1">
    <property type="nucleotide sequence ID" value="NZ_CP036276.1"/>
</dbReference>
<feature type="transmembrane region" description="Helical" evidence="7">
    <location>
        <begin position="314"/>
        <end position="337"/>
    </location>
</feature>
<gene>
    <name evidence="8" type="primary">sglT_1</name>
    <name evidence="8" type="ORF">Mal52_19010</name>
</gene>
<protein>
    <submittedName>
        <fullName evidence="8">Sodium/glucose cotransporter</fullName>
    </submittedName>
</protein>
<evidence type="ECO:0000256" key="1">
    <source>
        <dbReference type="ARBA" id="ARBA00004141"/>
    </source>
</evidence>
<evidence type="ECO:0000313" key="9">
    <source>
        <dbReference type="Proteomes" id="UP000319383"/>
    </source>
</evidence>
<accession>A0A517ZLV5</accession>
<reference evidence="8 9" key="1">
    <citation type="submission" date="2019-02" db="EMBL/GenBank/DDBJ databases">
        <title>Deep-cultivation of Planctomycetes and their phenomic and genomic characterization uncovers novel biology.</title>
        <authorList>
            <person name="Wiegand S."/>
            <person name="Jogler M."/>
            <person name="Boedeker C."/>
            <person name="Pinto D."/>
            <person name="Vollmers J."/>
            <person name="Rivas-Marin E."/>
            <person name="Kohn T."/>
            <person name="Peeters S.H."/>
            <person name="Heuer A."/>
            <person name="Rast P."/>
            <person name="Oberbeckmann S."/>
            <person name="Bunk B."/>
            <person name="Jeske O."/>
            <person name="Meyerdierks A."/>
            <person name="Storesund J.E."/>
            <person name="Kallscheuer N."/>
            <person name="Luecker S."/>
            <person name="Lage O.M."/>
            <person name="Pohl T."/>
            <person name="Merkel B.J."/>
            <person name="Hornburger P."/>
            <person name="Mueller R.-W."/>
            <person name="Bruemmer F."/>
            <person name="Labrenz M."/>
            <person name="Spormann A.M."/>
            <person name="Op den Camp H."/>
            <person name="Overmann J."/>
            <person name="Amann R."/>
            <person name="Jetten M.S.M."/>
            <person name="Mascher T."/>
            <person name="Medema M.H."/>
            <person name="Devos D.P."/>
            <person name="Kaster A.-K."/>
            <person name="Ovreas L."/>
            <person name="Rohde M."/>
            <person name="Galperin M.Y."/>
            <person name="Jogler C."/>
        </authorList>
    </citation>
    <scope>NUCLEOTIDE SEQUENCE [LARGE SCALE GENOMIC DNA]</scope>
    <source>
        <strain evidence="8 9">Mal52</strain>
    </source>
</reference>
<dbReference type="NCBIfam" id="TIGR00813">
    <property type="entry name" value="sss"/>
    <property type="match status" value="1"/>
</dbReference>
<feature type="transmembrane region" description="Helical" evidence="7">
    <location>
        <begin position="468"/>
        <end position="487"/>
    </location>
</feature>
<dbReference type="Gene3D" id="1.20.1730.10">
    <property type="entry name" value="Sodium/glucose cotransporter"/>
    <property type="match status" value="1"/>
</dbReference>
<evidence type="ECO:0000256" key="7">
    <source>
        <dbReference type="SAM" id="Phobius"/>
    </source>
</evidence>
<comment type="similarity">
    <text evidence="2 6">Belongs to the sodium:solute symporter (SSF) (TC 2.A.21) family.</text>
</comment>
<sequence>MPGQLAGLDFVVLVAYLGGTLLLGLFLGRGMHTGKDYFLAGRNLPWWVIGMSLVASDIGGTDIIGVGGAAYSYGMAVGNFEWIGCIPAMLIGAFVFIPFFWRSGVYTIPEFMERRYNAAVRAALAVCWLGFMACNLGIMLFASAKMMNGMLGLEFLPADYQTLAYILLTAALVGVYTYAGGLAAVVYTDTIQCVVMIGGCLLVVVMGINEFGGLGPLRDAVRENEAQVRQAQIAELEAADPIDERELQHLKNADPDHIEHTELILPVDTRSPFPWPGILIGLAMVLSPAYWFGNQAIVQRSLGAKSEFQAKASYVSGALLKNLIPIIIAVPGVIAFAKFPELKDADTAFPTLVAHLLPSGLRGLFLAAFLAALMSSVDSYLNSAATIITNDFYMRFYKPDISDEHVLSVGRVATIVLLIWAIGFATAVSFMEGSGIYTIFQTLMAFFQGPALAILLCGVLWRRATGSGAFVGFVTGVAFSVTLFTLNQQAVYTALGIEPLFQIADPFLYFSVWAFLVSLTVIIIVSLCTKPEPDAKIAGLVYQRHLRAAEKKD</sequence>
<dbReference type="PANTHER" id="PTHR11819:SF195">
    <property type="entry name" value="SODIUM_GLUCOSE COTRANSPORTER 4"/>
    <property type="match status" value="1"/>
</dbReference>
<keyword evidence="4 7" id="KW-1133">Transmembrane helix</keyword>
<dbReference type="InterPro" id="IPR001734">
    <property type="entry name" value="Na/solute_symporter"/>
</dbReference>
<keyword evidence="3 7" id="KW-0812">Transmembrane</keyword>
<feature type="transmembrane region" description="Helical" evidence="7">
    <location>
        <begin position="436"/>
        <end position="461"/>
    </location>
</feature>
<evidence type="ECO:0000256" key="2">
    <source>
        <dbReference type="ARBA" id="ARBA00006434"/>
    </source>
</evidence>
<feature type="transmembrane region" description="Helical" evidence="7">
    <location>
        <begin position="47"/>
        <end position="74"/>
    </location>
</feature>
<dbReference type="InterPro" id="IPR038377">
    <property type="entry name" value="Na/Glc_symporter_sf"/>
</dbReference>
<dbReference type="AlphaFoldDB" id="A0A517ZLV5"/>
<dbReference type="PANTHER" id="PTHR11819">
    <property type="entry name" value="SOLUTE CARRIER FAMILY 5"/>
    <property type="match status" value="1"/>
</dbReference>
<feature type="transmembrane region" description="Helical" evidence="7">
    <location>
        <begin position="409"/>
        <end position="430"/>
    </location>
</feature>
<evidence type="ECO:0000313" key="8">
    <source>
        <dbReference type="EMBL" id="QDU43427.1"/>
    </source>
</evidence>
<dbReference type="KEGG" id="sdyn:Mal52_19010"/>
<evidence type="ECO:0000256" key="5">
    <source>
        <dbReference type="ARBA" id="ARBA00023136"/>
    </source>
</evidence>
<evidence type="ECO:0000256" key="4">
    <source>
        <dbReference type="ARBA" id="ARBA00022989"/>
    </source>
</evidence>
<feature type="transmembrane region" description="Helical" evidence="7">
    <location>
        <begin position="163"/>
        <end position="187"/>
    </location>
</feature>
<dbReference type="Proteomes" id="UP000319383">
    <property type="component" value="Chromosome"/>
</dbReference>
<keyword evidence="5 7" id="KW-0472">Membrane</keyword>
<dbReference type="GO" id="GO:0005412">
    <property type="term" value="F:D-glucose:sodium symporter activity"/>
    <property type="evidence" value="ECO:0007669"/>
    <property type="project" value="TreeGrafter"/>
</dbReference>
<name>A0A517ZLV5_9PLAN</name>
<feature type="transmembrane region" description="Helical" evidence="7">
    <location>
        <begin position="80"/>
        <end position="101"/>
    </location>
</feature>
<evidence type="ECO:0000256" key="3">
    <source>
        <dbReference type="ARBA" id="ARBA00022692"/>
    </source>
</evidence>